<dbReference type="Proteomes" id="UP001066276">
    <property type="component" value="Chromosome 6"/>
</dbReference>
<comment type="caution">
    <text evidence="1">The sequence shown here is derived from an EMBL/GenBank/DDBJ whole genome shotgun (WGS) entry which is preliminary data.</text>
</comment>
<dbReference type="AlphaFoldDB" id="A0AAV7QRE1"/>
<evidence type="ECO:0000313" key="2">
    <source>
        <dbReference type="Proteomes" id="UP001066276"/>
    </source>
</evidence>
<name>A0AAV7QRE1_PLEWA</name>
<proteinExistence type="predicted"/>
<protein>
    <submittedName>
        <fullName evidence="1">Uncharacterized protein</fullName>
    </submittedName>
</protein>
<reference evidence="1" key="1">
    <citation type="journal article" date="2022" name="bioRxiv">
        <title>Sequencing and chromosome-scale assembly of the giantPleurodeles waltlgenome.</title>
        <authorList>
            <person name="Brown T."/>
            <person name="Elewa A."/>
            <person name="Iarovenko S."/>
            <person name="Subramanian E."/>
            <person name="Araus A.J."/>
            <person name="Petzold A."/>
            <person name="Susuki M."/>
            <person name="Suzuki K.-i.T."/>
            <person name="Hayashi T."/>
            <person name="Toyoda A."/>
            <person name="Oliveira C."/>
            <person name="Osipova E."/>
            <person name="Leigh N.D."/>
            <person name="Simon A."/>
            <person name="Yun M.H."/>
        </authorList>
    </citation>
    <scope>NUCLEOTIDE SEQUENCE</scope>
    <source>
        <strain evidence="1">20211129_DDA</strain>
        <tissue evidence="1">Liver</tissue>
    </source>
</reference>
<evidence type="ECO:0000313" key="1">
    <source>
        <dbReference type="EMBL" id="KAJ1143056.1"/>
    </source>
</evidence>
<sequence length="169" mass="18685">MVGVIIPNVGEPSINRDQMAYMWRRRGAHNDHVSRGRRATQHNVHTGDLVLVKNRHPGSKFMLPFETKPWRVSAVKGNMVTAQRIGQTIVRSILFFKLDLAPGNTDGTLPTDQCDEDKDNVGDLQGEACASSPSLPGVFDGQHQLTNLPEFQRKVGEMNQVSAKLNLTG</sequence>
<organism evidence="1 2">
    <name type="scientific">Pleurodeles waltl</name>
    <name type="common">Iberian ribbed newt</name>
    <dbReference type="NCBI Taxonomy" id="8319"/>
    <lineage>
        <taxon>Eukaryota</taxon>
        <taxon>Metazoa</taxon>
        <taxon>Chordata</taxon>
        <taxon>Craniata</taxon>
        <taxon>Vertebrata</taxon>
        <taxon>Euteleostomi</taxon>
        <taxon>Amphibia</taxon>
        <taxon>Batrachia</taxon>
        <taxon>Caudata</taxon>
        <taxon>Salamandroidea</taxon>
        <taxon>Salamandridae</taxon>
        <taxon>Pleurodelinae</taxon>
        <taxon>Pleurodeles</taxon>
    </lineage>
</organism>
<dbReference type="EMBL" id="JANPWB010000010">
    <property type="protein sequence ID" value="KAJ1143056.1"/>
    <property type="molecule type" value="Genomic_DNA"/>
</dbReference>
<keyword evidence="2" id="KW-1185">Reference proteome</keyword>
<gene>
    <name evidence="1" type="ORF">NDU88_009368</name>
</gene>
<accession>A0AAV7QRE1</accession>